<keyword evidence="4" id="KW-1185">Reference proteome</keyword>
<dbReference type="PANTHER" id="PTHR30388:SF6">
    <property type="entry name" value="XANTHINE DEHYDROGENASE SUBUNIT A-RELATED"/>
    <property type="match status" value="1"/>
</dbReference>
<sequence length="338" mass="35650">MKQWQETAEILSQVAGQAQAGRRAAVATVVRIRGSAYRRPGAKLLVRDDGSTSGSVSGGCLEADVRERALAVLRDATPRLVHYETGSDDHQVFGLGLGCNGAVDVFVQPATTPAFLDAARRIRECLAGDTPFGISTTLVGARAGDVSVLAFVGDAETGIEAQAADVFTEVLRPPPHLVVFGAGDDALPLARYAADAGFRVALVDHRPAFLSPERFPGQVGRLELRPEDDAASSSLPLGGEAYAVVKTHSLAHDREWVRRLIGTDVAYIGVLGPRARVEEILHEVGAASDERVFGPVGLDLGADGPEQVALSIVAELLAVRSGRAPGHLRRRRGAIHAS</sequence>
<feature type="domain" description="XdhC Rossmann" evidence="2">
    <location>
        <begin position="177"/>
        <end position="316"/>
    </location>
</feature>
<dbReference type="PANTHER" id="PTHR30388">
    <property type="entry name" value="ALDEHYDE OXIDOREDUCTASE MOLYBDENUM COFACTOR ASSEMBLY PROTEIN"/>
    <property type="match status" value="1"/>
</dbReference>
<dbReference type="InterPro" id="IPR003777">
    <property type="entry name" value="XdhC_CoxI"/>
</dbReference>
<feature type="domain" description="XdhC- CoxI" evidence="1">
    <location>
        <begin position="19"/>
        <end position="83"/>
    </location>
</feature>
<accession>A0ABN6MTY5</accession>
<evidence type="ECO:0008006" key="5">
    <source>
        <dbReference type="Google" id="ProtNLM"/>
    </source>
</evidence>
<evidence type="ECO:0000313" key="4">
    <source>
        <dbReference type="Proteomes" id="UP001162891"/>
    </source>
</evidence>
<dbReference type="EMBL" id="AP025591">
    <property type="protein sequence ID" value="BDG02923.1"/>
    <property type="molecule type" value="Genomic_DNA"/>
</dbReference>
<organism evidence="3 4">
    <name type="scientific">Anaeromyxobacter oryzae</name>
    <dbReference type="NCBI Taxonomy" id="2918170"/>
    <lineage>
        <taxon>Bacteria</taxon>
        <taxon>Pseudomonadati</taxon>
        <taxon>Myxococcota</taxon>
        <taxon>Myxococcia</taxon>
        <taxon>Myxococcales</taxon>
        <taxon>Cystobacterineae</taxon>
        <taxon>Anaeromyxobacteraceae</taxon>
        <taxon>Anaeromyxobacter</taxon>
    </lineage>
</organism>
<evidence type="ECO:0000259" key="2">
    <source>
        <dbReference type="Pfam" id="PF13478"/>
    </source>
</evidence>
<dbReference type="Pfam" id="PF02625">
    <property type="entry name" value="XdhC_CoxI"/>
    <property type="match status" value="1"/>
</dbReference>
<evidence type="ECO:0000313" key="3">
    <source>
        <dbReference type="EMBL" id="BDG02923.1"/>
    </source>
</evidence>
<reference evidence="4" key="1">
    <citation type="journal article" date="2022" name="Int. J. Syst. Evol. Microbiol.">
        <title>Anaeromyxobacter oryzae sp. nov., Anaeromyxobacter diazotrophicus sp. nov. and Anaeromyxobacter paludicola sp. nov., isolated from paddy soils.</title>
        <authorList>
            <person name="Itoh H."/>
            <person name="Xu Z."/>
            <person name="Mise K."/>
            <person name="Masuda Y."/>
            <person name="Ushijima N."/>
            <person name="Hayakawa C."/>
            <person name="Shiratori Y."/>
            <person name="Senoo K."/>
        </authorList>
    </citation>
    <scope>NUCLEOTIDE SEQUENCE [LARGE SCALE GENOMIC DNA]</scope>
    <source>
        <strain evidence="4">Red232</strain>
    </source>
</reference>
<gene>
    <name evidence="3" type="ORF">AMOR_19190</name>
</gene>
<dbReference type="Gene3D" id="3.40.50.720">
    <property type="entry name" value="NAD(P)-binding Rossmann-like Domain"/>
    <property type="match status" value="1"/>
</dbReference>
<name>A0ABN6MTY5_9BACT</name>
<protein>
    <recommendedName>
        <fullName evidence="5">Xanthine dehydrogenase</fullName>
    </recommendedName>
</protein>
<dbReference type="RefSeq" id="WP_248360603.1">
    <property type="nucleotide sequence ID" value="NZ_AP025591.1"/>
</dbReference>
<dbReference type="Proteomes" id="UP001162891">
    <property type="component" value="Chromosome"/>
</dbReference>
<dbReference type="InterPro" id="IPR052698">
    <property type="entry name" value="MoCofactor_Util/Proc"/>
</dbReference>
<dbReference type="InterPro" id="IPR027051">
    <property type="entry name" value="XdhC_Rossmann_dom"/>
</dbReference>
<dbReference type="Pfam" id="PF13478">
    <property type="entry name" value="XdhC_C"/>
    <property type="match status" value="1"/>
</dbReference>
<evidence type="ECO:0000259" key="1">
    <source>
        <dbReference type="Pfam" id="PF02625"/>
    </source>
</evidence>
<proteinExistence type="predicted"/>